<dbReference type="InterPro" id="IPR029055">
    <property type="entry name" value="Ntn_hydrolases_N"/>
</dbReference>
<accession>A0A841L2N7</accession>
<comment type="cofactor">
    <cofactor evidence="5">
        <name>Ca(2+)</name>
        <dbReference type="ChEBI" id="CHEBI:29108"/>
    </cofactor>
    <text evidence="5">Binds 1 Ca(2+) ion per dimer.</text>
</comment>
<proteinExistence type="inferred from homology"/>
<keyword evidence="2 6" id="KW-0378">Hydrolase</keyword>
<dbReference type="GO" id="GO:0046872">
    <property type="term" value="F:metal ion binding"/>
    <property type="evidence" value="ECO:0007669"/>
    <property type="project" value="UniProtKB-KW"/>
</dbReference>
<keyword evidence="5" id="KW-0479">Metal-binding</keyword>
<reference evidence="6 7" key="1">
    <citation type="submission" date="2020-08" db="EMBL/GenBank/DDBJ databases">
        <title>Genomic Encyclopedia of Type Strains, Phase IV (KMG-IV): sequencing the most valuable type-strain genomes for metagenomic binning, comparative biology and taxonomic classification.</title>
        <authorList>
            <person name="Goeker M."/>
        </authorList>
    </citation>
    <scope>NUCLEOTIDE SEQUENCE [LARGE SCALE GENOMIC DNA]</scope>
    <source>
        <strain evidence="6 7">DSM 102189</strain>
    </source>
</reference>
<dbReference type="CDD" id="cd03747">
    <property type="entry name" value="Ntn_PGA_like"/>
    <property type="match status" value="1"/>
</dbReference>
<evidence type="ECO:0000256" key="2">
    <source>
        <dbReference type="ARBA" id="ARBA00022801"/>
    </source>
</evidence>
<keyword evidence="7" id="KW-1185">Reference proteome</keyword>
<feature type="binding site" evidence="5">
    <location>
        <position position="333"/>
    </location>
    <ligand>
        <name>Ca(2+)</name>
        <dbReference type="ChEBI" id="CHEBI:29108"/>
    </ligand>
</feature>
<dbReference type="InterPro" id="IPR002692">
    <property type="entry name" value="S45"/>
</dbReference>
<dbReference type="PANTHER" id="PTHR34218">
    <property type="entry name" value="PEPTIDASE S45 PENICILLIN AMIDASE"/>
    <property type="match status" value="1"/>
</dbReference>
<comment type="similarity">
    <text evidence="1">Belongs to the peptidase S45 family.</text>
</comment>
<dbReference type="Gene3D" id="2.30.120.10">
    <property type="match status" value="1"/>
</dbReference>
<dbReference type="Gene3D" id="3.60.20.10">
    <property type="entry name" value="Glutamine Phosphoribosylpyrophosphate, subunit 1, domain 1"/>
    <property type="match status" value="1"/>
</dbReference>
<feature type="binding site" evidence="5">
    <location>
        <position position="330"/>
    </location>
    <ligand>
        <name>Ca(2+)</name>
        <dbReference type="ChEBI" id="CHEBI:29108"/>
    </ligand>
</feature>
<dbReference type="GO" id="GO:0017000">
    <property type="term" value="P:antibiotic biosynthetic process"/>
    <property type="evidence" value="ECO:0007669"/>
    <property type="project" value="InterPro"/>
</dbReference>
<dbReference type="PROSITE" id="PS51257">
    <property type="entry name" value="PROKAR_LIPOPROTEIN"/>
    <property type="match status" value="1"/>
</dbReference>
<dbReference type="InterPro" id="IPR014395">
    <property type="entry name" value="Pen/GL7ACA/AHL_acylase"/>
</dbReference>
<feature type="active site" description="Nucleophile" evidence="4">
    <location>
        <position position="258"/>
    </location>
</feature>
<dbReference type="PIRSF" id="PIRSF001227">
    <property type="entry name" value="Pen_acylase"/>
    <property type="match status" value="1"/>
</dbReference>
<evidence type="ECO:0000256" key="3">
    <source>
        <dbReference type="ARBA" id="ARBA00023145"/>
    </source>
</evidence>
<evidence type="ECO:0000256" key="5">
    <source>
        <dbReference type="PIRSR" id="PIRSR001227-2"/>
    </source>
</evidence>
<dbReference type="Proteomes" id="UP000538147">
    <property type="component" value="Unassembled WGS sequence"/>
</dbReference>
<dbReference type="Gene3D" id="1.10.1400.10">
    <property type="match status" value="1"/>
</dbReference>
<dbReference type="RefSeq" id="WP_184196488.1">
    <property type="nucleotide sequence ID" value="NZ_JACIIV010000006.1"/>
</dbReference>
<sequence length="793" mass="84177">MKLDRRAFLGGTAALATTAAVGCAPAAGFKGIPPASAGFAAGPVEIIDDSAGIPHIRAASKADAFYGQGYVVARDRLFQLDLGHRRNMGRLAEAFGPAFMVHDHAERLFHYRGDLDAELAALPAEVLACARGYCAGINARLDEVAGDPSLLPAEYRILGSTPLRWDVRDFVLARGASIGNVDDEIRRAGLAALGRLDLDALVAPLRPAWTLRVPAGLDVAAISRADLGILGEAAVPLPFGTTPSPVRDPAAPRSEAGSNAWTIAPQRSATGRPILANDPHLGIGGAAPRHVAHLSAPGLDVIGGGAPGLPGIMQGHTDRFAFGRTNSHNDQTDLFILALDPADPERYRHAGGWKRFETVEELIPVKGDAPRRVVIRYSVHGPVLRHDPAAGRATAMSSITMLPGCMGSFAMIAINLAHDWASLAQAFRWHPSPTNFHYADTDGNHGWQVIGIAPLRSGGHDGLLPAPGDGRFDWRGRIDARQLPRALNPAKGWFASANQNNLPDDYPMQARPLAFSFREPYRYECIASVLSAQPRHSLADSAALQQDFVSTPARELVALLPATPSAAAKPAAVLLRGWDGVLGPESGAAALFRILWADLGRRVLEAVVPTEARALVPSIAAGELIRLLGSPDARFGADPAAVRDRLFDASLAAAWDEAVKLMGADPAAWRWDTLHKVRISHPLARLPEIAAAFPAIEGSGSGGDNFTVNARWVPRRGYGVSGGASYLQVIDVGNWDASVYLNLPGQSADPKSPHHADHYAPWISGAMQPLPFSKPAVDAAARRRTVLVPKVPA</sequence>
<dbReference type="GO" id="GO:0008953">
    <property type="term" value="F:penicillin amidase activity"/>
    <property type="evidence" value="ECO:0007669"/>
    <property type="project" value="UniProtKB-EC"/>
</dbReference>
<dbReference type="InterPro" id="IPR023343">
    <property type="entry name" value="Penicillin_amidase_dom1"/>
</dbReference>
<evidence type="ECO:0000256" key="1">
    <source>
        <dbReference type="ARBA" id="ARBA00006586"/>
    </source>
</evidence>
<dbReference type="SUPFAM" id="SSF56235">
    <property type="entry name" value="N-terminal nucleophile aminohydrolases (Ntn hydrolases)"/>
    <property type="match status" value="1"/>
</dbReference>
<evidence type="ECO:0000313" key="6">
    <source>
        <dbReference type="EMBL" id="MBB6226917.1"/>
    </source>
</evidence>
<name>A0A841L2N7_9SPHN</name>
<dbReference type="InterPro" id="IPR006311">
    <property type="entry name" value="TAT_signal"/>
</dbReference>
<dbReference type="AlphaFoldDB" id="A0A841L2N7"/>
<organism evidence="6 7">
    <name type="scientific">Polymorphobacter multimanifer</name>
    <dbReference type="NCBI Taxonomy" id="1070431"/>
    <lineage>
        <taxon>Bacteria</taxon>
        <taxon>Pseudomonadati</taxon>
        <taxon>Pseudomonadota</taxon>
        <taxon>Alphaproteobacteria</taxon>
        <taxon>Sphingomonadales</taxon>
        <taxon>Sphingosinicellaceae</taxon>
        <taxon>Polymorphobacter</taxon>
    </lineage>
</organism>
<protein>
    <submittedName>
        <fullName evidence="6">Penicillin amidase</fullName>
        <ecNumber evidence="6">3.5.1.11</ecNumber>
    </submittedName>
</protein>
<comment type="caution">
    <text evidence="6">The sequence shown here is derived from an EMBL/GenBank/DDBJ whole genome shotgun (WGS) entry which is preliminary data.</text>
</comment>
<dbReference type="EMBL" id="JACIIV010000006">
    <property type="protein sequence ID" value="MBB6226917.1"/>
    <property type="molecule type" value="Genomic_DNA"/>
</dbReference>
<feature type="binding site" evidence="5">
    <location>
        <position position="184"/>
    </location>
    <ligand>
        <name>Ca(2+)</name>
        <dbReference type="ChEBI" id="CHEBI:29108"/>
    </ligand>
</feature>
<dbReference type="EC" id="3.5.1.11" evidence="6"/>
<dbReference type="InterPro" id="IPR043147">
    <property type="entry name" value="Penicillin_amidase_A-knob"/>
</dbReference>
<dbReference type="Pfam" id="PF01804">
    <property type="entry name" value="Penicil_amidase"/>
    <property type="match status" value="1"/>
</dbReference>
<gene>
    <name evidence="6" type="ORF">FHS79_001079</name>
</gene>
<evidence type="ECO:0000256" key="4">
    <source>
        <dbReference type="PIRSR" id="PIRSR001227-1"/>
    </source>
</evidence>
<dbReference type="PANTHER" id="PTHR34218:SF4">
    <property type="entry name" value="ACYL-HOMOSERINE LACTONE ACYLASE QUIP"/>
    <property type="match status" value="1"/>
</dbReference>
<dbReference type="PROSITE" id="PS51318">
    <property type="entry name" value="TAT"/>
    <property type="match status" value="1"/>
</dbReference>
<dbReference type="InterPro" id="IPR043146">
    <property type="entry name" value="Penicillin_amidase_N_B-knob"/>
</dbReference>
<keyword evidence="3" id="KW-0865">Zymogen</keyword>
<dbReference type="Gene3D" id="1.10.439.10">
    <property type="entry name" value="Penicillin Amidohydrolase, domain 1"/>
    <property type="match status" value="1"/>
</dbReference>
<keyword evidence="5" id="KW-0106">Calcium</keyword>
<evidence type="ECO:0000313" key="7">
    <source>
        <dbReference type="Proteomes" id="UP000538147"/>
    </source>
</evidence>